<evidence type="ECO:0000256" key="2">
    <source>
        <dbReference type="SAM" id="MobiDB-lite"/>
    </source>
</evidence>
<dbReference type="Proteomes" id="UP000515208">
    <property type="component" value="Unplaced"/>
</dbReference>
<organism evidence="5 6">
    <name type="scientific">Bison bison bison</name>
    <name type="common">North American plains bison</name>
    <dbReference type="NCBI Taxonomy" id="43346"/>
    <lineage>
        <taxon>Eukaryota</taxon>
        <taxon>Metazoa</taxon>
        <taxon>Chordata</taxon>
        <taxon>Craniata</taxon>
        <taxon>Vertebrata</taxon>
        <taxon>Euteleostomi</taxon>
        <taxon>Mammalia</taxon>
        <taxon>Eutheria</taxon>
        <taxon>Laurasiatheria</taxon>
        <taxon>Artiodactyla</taxon>
        <taxon>Ruminantia</taxon>
        <taxon>Pecora</taxon>
        <taxon>Bovidae</taxon>
        <taxon>Bovinae</taxon>
        <taxon>Bison</taxon>
    </lineage>
</organism>
<dbReference type="AlphaFoldDB" id="A0A6P3JBN5"/>
<evidence type="ECO:0000313" key="5">
    <source>
        <dbReference type="Proteomes" id="UP000515208"/>
    </source>
</evidence>
<feature type="transmembrane region" description="Helical" evidence="3">
    <location>
        <begin position="215"/>
        <end position="232"/>
    </location>
</feature>
<dbReference type="KEGG" id="bbis:105004771"/>
<dbReference type="FunFam" id="2.40.10.10:FF:000004">
    <property type="entry name" value="Tryptase gamma 1"/>
    <property type="match status" value="1"/>
</dbReference>
<dbReference type="PANTHER" id="PTHR24253:SF142">
    <property type="entry name" value="PEPTIDASE S1 DOMAIN-CONTAINING PROTEIN"/>
    <property type="match status" value="1"/>
</dbReference>
<dbReference type="PANTHER" id="PTHR24253">
    <property type="entry name" value="TRANSMEMBRANE PROTEASE SERINE"/>
    <property type="match status" value="1"/>
</dbReference>
<dbReference type="PROSITE" id="PS00134">
    <property type="entry name" value="TRYPSIN_HIS"/>
    <property type="match status" value="1"/>
</dbReference>
<dbReference type="Gene3D" id="2.40.10.10">
    <property type="entry name" value="Trypsin-like serine proteases"/>
    <property type="match status" value="2"/>
</dbReference>
<dbReference type="PROSITE" id="PS50240">
    <property type="entry name" value="TRYPSIN_DOM"/>
    <property type="match status" value="1"/>
</dbReference>
<feature type="domain" description="Peptidase S1" evidence="4">
    <location>
        <begin position="40"/>
        <end position="207"/>
    </location>
</feature>
<reference evidence="6" key="1">
    <citation type="submission" date="2025-08" db="UniProtKB">
        <authorList>
            <consortium name="RefSeq"/>
        </authorList>
    </citation>
    <scope>IDENTIFICATION</scope>
    <source>
        <tissue evidence="6">Blood</tissue>
    </source>
</reference>
<keyword evidence="3" id="KW-0472">Membrane</keyword>
<gene>
    <name evidence="6" type="primary">LOC105004771</name>
</gene>
<dbReference type="GO" id="GO:0006508">
    <property type="term" value="P:proteolysis"/>
    <property type="evidence" value="ECO:0007669"/>
    <property type="project" value="InterPro"/>
</dbReference>
<keyword evidence="1" id="KW-1015">Disulfide bond</keyword>
<protein>
    <submittedName>
        <fullName evidence="6">Serine protease 44-like</fullName>
    </submittedName>
</protein>
<feature type="region of interest" description="Disordered" evidence="2">
    <location>
        <begin position="29"/>
        <end position="52"/>
    </location>
</feature>
<keyword evidence="3" id="KW-1133">Transmembrane helix</keyword>
<dbReference type="PRINTS" id="PR00722">
    <property type="entry name" value="CHYMOTRYPSIN"/>
</dbReference>
<keyword evidence="5" id="KW-1185">Reference proteome</keyword>
<evidence type="ECO:0000259" key="4">
    <source>
        <dbReference type="PROSITE" id="PS50240"/>
    </source>
</evidence>
<dbReference type="Pfam" id="PF00089">
    <property type="entry name" value="Trypsin"/>
    <property type="match status" value="2"/>
</dbReference>
<accession>A0A6P3JBN5</accession>
<proteinExistence type="predicted"/>
<dbReference type="InterPro" id="IPR043504">
    <property type="entry name" value="Peptidase_S1_PA_chymotrypsin"/>
</dbReference>
<evidence type="ECO:0000313" key="6">
    <source>
        <dbReference type="RefSeq" id="XP_010860805.1"/>
    </source>
</evidence>
<dbReference type="InterPro" id="IPR018114">
    <property type="entry name" value="TRYPSIN_HIS"/>
</dbReference>
<dbReference type="GeneID" id="105004771"/>
<keyword evidence="3" id="KW-0812">Transmembrane</keyword>
<dbReference type="InterPro" id="IPR001314">
    <property type="entry name" value="Peptidase_S1A"/>
</dbReference>
<dbReference type="RefSeq" id="XP_010860805.1">
    <property type="nucleotide sequence ID" value="XM_010862503.1"/>
</dbReference>
<evidence type="ECO:0000256" key="1">
    <source>
        <dbReference type="ARBA" id="ARBA00023157"/>
    </source>
</evidence>
<dbReference type="GO" id="GO:0004252">
    <property type="term" value="F:serine-type endopeptidase activity"/>
    <property type="evidence" value="ECO:0007669"/>
    <property type="project" value="InterPro"/>
</dbReference>
<dbReference type="InterPro" id="IPR009003">
    <property type="entry name" value="Peptidase_S1_PA"/>
</dbReference>
<dbReference type="SMART" id="SM00020">
    <property type="entry name" value="Tryp_SPc"/>
    <property type="match status" value="1"/>
</dbReference>
<dbReference type="SUPFAM" id="SSF50494">
    <property type="entry name" value="Trypsin-like serine proteases"/>
    <property type="match status" value="1"/>
</dbReference>
<dbReference type="CDD" id="cd00190">
    <property type="entry name" value="Tryp_SPc"/>
    <property type="match status" value="1"/>
</dbReference>
<sequence>MLEEQPWDLALAVFLATRGQVRGCREGAPQSAEAVRAKETVGSSQTPPAPERKWPWQVSLQLRGRHRCGGSLIAPQWVLTAAHCVEHFREFTVMMGTTYLYSHCKTTVVIPVKHIKSHKDFDWNLTPNDIALLQLAHSVNYSAYIQPVCLPRKNFEGDSGSPLVCQFQTSWIQVGIVSWGDRCGLKEVPAVYTDVSFYKDWITARMSQASGLDSGFLILLLCLLLPLGILATL</sequence>
<dbReference type="InterPro" id="IPR001254">
    <property type="entry name" value="Trypsin_dom"/>
</dbReference>
<evidence type="ECO:0000256" key="3">
    <source>
        <dbReference type="SAM" id="Phobius"/>
    </source>
</evidence>
<name>A0A6P3JBN5_BISBB</name>